<keyword evidence="3" id="KW-0029">Amino-acid transport</keyword>
<dbReference type="AlphaFoldDB" id="A0A3N1KVI8"/>
<evidence type="ECO:0000256" key="3">
    <source>
        <dbReference type="ARBA" id="ARBA00022970"/>
    </source>
</evidence>
<dbReference type="Proteomes" id="UP000278222">
    <property type="component" value="Unassembled WGS sequence"/>
</dbReference>
<dbReference type="GO" id="GO:0006865">
    <property type="term" value="P:amino acid transport"/>
    <property type="evidence" value="ECO:0007669"/>
    <property type="project" value="UniProtKB-KW"/>
</dbReference>
<dbReference type="SUPFAM" id="SSF53822">
    <property type="entry name" value="Periplasmic binding protein-like I"/>
    <property type="match status" value="1"/>
</dbReference>
<keyword evidence="7" id="KW-1185">Reference proteome</keyword>
<dbReference type="InterPro" id="IPR051010">
    <property type="entry name" value="BCAA_transport"/>
</dbReference>
<evidence type="ECO:0000256" key="2">
    <source>
        <dbReference type="ARBA" id="ARBA00022729"/>
    </source>
</evidence>
<evidence type="ECO:0000313" key="6">
    <source>
        <dbReference type="EMBL" id="ROP84601.1"/>
    </source>
</evidence>
<dbReference type="PANTHER" id="PTHR30483">
    <property type="entry name" value="LEUCINE-SPECIFIC-BINDING PROTEIN"/>
    <property type="match status" value="1"/>
</dbReference>
<keyword evidence="3" id="KW-0813">Transport</keyword>
<dbReference type="EMBL" id="RJKX01000015">
    <property type="protein sequence ID" value="ROP84601.1"/>
    <property type="molecule type" value="Genomic_DNA"/>
</dbReference>
<dbReference type="InterPro" id="IPR028081">
    <property type="entry name" value="Leu-bd"/>
</dbReference>
<comment type="caution">
    <text evidence="6">The sequence shown here is derived from an EMBL/GenBank/DDBJ whole genome shotgun (WGS) entry which is preliminary data.</text>
</comment>
<accession>A0A3N1KVI8</accession>
<feature type="signal peptide" evidence="4">
    <location>
        <begin position="1"/>
        <end position="24"/>
    </location>
</feature>
<gene>
    <name evidence="6" type="ORF">EDC65_3956</name>
</gene>
<evidence type="ECO:0000313" key="7">
    <source>
        <dbReference type="Proteomes" id="UP000278222"/>
    </source>
</evidence>
<dbReference type="Gene3D" id="3.40.50.2300">
    <property type="match status" value="2"/>
</dbReference>
<dbReference type="RefSeq" id="WP_170216601.1">
    <property type="nucleotide sequence ID" value="NZ_AP019700.1"/>
</dbReference>
<evidence type="ECO:0000259" key="5">
    <source>
        <dbReference type="Pfam" id="PF13458"/>
    </source>
</evidence>
<evidence type="ECO:0000256" key="4">
    <source>
        <dbReference type="SAM" id="SignalP"/>
    </source>
</evidence>
<comment type="similarity">
    <text evidence="1">Belongs to the leucine-binding protein family.</text>
</comment>
<name>A0A3N1KVI8_9PROT</name>
<sequence length="408" mass="44273">MRLIASIAAAAALLSMGAAAPALAQNTVKIGAIGPLSGPAAASGIAMRKSWEFAAKEVNDAGGLTVDGKSKKIELIFEDSQSRPEIGVSAAQKLLTRDNVDILVGELFHSHVTLAIMELAPAFPKIFFTGQPVSQEIAKKIASDPKKYGNYWKFSFNSDAYADTTFQTTEWLIKDGKVKAPNKTFGFIAEETDYSKSNIEFMRKLFEPAGWKMTGQELVPIGNADFFPQLSKLRAAPPDVLISIFTSPNAGAALVKQMKEQGVKPFHFAIFYPTLREFITGAGPAGENIVYSPLLFDPENNKEHKSLSDKMKPFLGLEPSGDHAFGYCNGAVLFDVIKRAASTEVKKMNEAFAATDFKCTLGRWVFNLDNHSPKVGADYFAVPAAQIQGGTQRAIWPSSVATSDYKPQ</sequence>
<proteinExistence type="inferred from homology"/>
<reference evidence="6 7" key="1">
    <citation type="submission" date="2018-11" db="EMBL/GenBank/DDBJ databases">
        <title>Genomic Encyclopedia of Type Strains, Phase IV (KMG-IV): sequencing the most valuable type-strain genomes for metagenomic binning, comparative biology and taxonomic classification.</title>
        <authorList>
            <person name="Goeker M."/>
        </authorList>
    </citation>
    <scope>NUCLEOTIDE SEQUENCE [LARGE SCALE GENOMIC DNA]</scope>
    <source>
        <strain evidence="6 7">DSM 5900</strain>
    </source>
</reference>
<feature type="domain" description="Leucine-binding protein" evidence="5">
    <location>
        <begin position="27"/>
        <end position="374"/>
    </location>
</feature>
<dbReference type="InterPro" id="IPR028082">
    <property type="entry name" value="Peripla_BP_I"/>
</dbReference>
<keyword evidence="2 4" id="KW-0732">Signal</keyword>
<dbReference type="CDD" id="cd06345">
    <property type="entry name" value="PBP1_ABC_ligand_binding-like"/>
    <property type="match status" value="1"/>
</dbReference>
<dbReference type="Pfam" id="PF13458">
    <property type="entry name" value="Peripla_BP_6"/>
    <property type="match status" value="1"/>
</dbReference>
<dbReference type="PANTHER" id="PTHR30483:SF6">
    <property type="entry name" value="PERIPLASMIC BINDING PROTEIN OF ABC TRANSPORTER FOR NATURAL AMINO ACIDS"/>
    <property type="match status" value="1"/>
</dbReference>
<evidence type="ECO:0000256" key="1">
    <source>
        <dbReference type="ARBA" id="ARBA00010062"/>
    </source>
</evidence>
<protein>
    <submittedName>
        <fullName evidence="6">ABC-type branched-subunit amino acid transport system substrate-binding protein</fullName>
    </submittedName>
</protein>
<feature type="chain" id="PRO_5018133576" evidence="4">
    <location>
        <begin position="25"/>
        <end position="408"/>
    </location>
</feature>
<organism evidence="6 7">
    <name type="scientific">Stella humosa</name>
    <dbReference type="NCBI Taxonomy" id="94"/>
    <lineage>
        <taxon>Bacteria</taxon>
        <taxon>Pseudomonadati</taxon>
        <taxon>Pseudomonadota</taxon>
        <taxon>Alphaproteobacteria</taxon>
        <taxon>Rhodospirillales</taxon>
        <taxon>Stellaceae</taxon>
        <taxon>Stella</taxon>
    </lineage>
</organism>